<dbReference type="PROSITE" id="PS50893">
    <property type="entry name" value="ABC_TRANSPORTER_2"/>
    <property type="match status" value="1"/>
</dbReference>
<dbReference type="AlphaFoldDB" id="E7N253"/>
<dbReference type="STRING" id="749551.HMPREF9555_01063"/>
<protein>
    <submittedName>
        <fullName evidence="6">ABC transporter, ATP-binding protein</fullName>
    </submittedName>
</protein>
<dbReference type="PANTHER" id="PTHR42794">
    <property type="entry name" value="HEMIN IMPORT ATP-BINDING PROTEIN HMUV"/>
    <property type="match status" value="1"/>
</dbReference>
<dbReference type="PANTHER" id="PTHR42794:SF1">
    <property type="entry name" value="HEMIN IMPORT ATP-BINDING PROTEIN HMUV"/>
    <property type="match status" value="1"/>
</dbReference>
<dbReference type="InterPro" id="IPR017871">
    <property type="entry name" value="ABC_transporter-like_CS"/>
</dbReference>
<dbReference type="FunFam" id="3.40.50.300:FF:000134">
    <property type="entry name" value="Iron-enterobactin ABC transporter ATP-binding protein"/>
    <property type="match status" value="1"/>
</dbReference>
<dbReference type="SMART" id="SM00382">
    <property type="entry name" value="AAA"/>
    <property type="match status" value="1"/>
</dbReference>
<dbReference type="GO" id="GO:0005524">
    <property type="term" value="F:ATP binding"/>
    <property type="evidence" value="ECO:0007669"/>
    <property type="project" value="UniProtKB-KW"/>
</dbReference>
<keyword evidence="7" id="KW-1185">Reference proteome</keyword>
<dbReference type="EMBL" id="AECV01000016">
    <property type="protein sequence ID" value="EFW29835.1"/>
    <property type="molecule type" value="Genomic_DNA"/>
</dbReference>
<keyword evidence="2" id="KW-0547">Nucleotide-binding</keyword>
<evidence type="ECO:0000256" key="3">
    <source>
        <dbReference type="ARBA" id="ARBA00022840"/>
    </source>
</evidence>
<gene>
    <name evidence="6" type="ORF">HMPREF9555_01063</name>
</gene>
<evidence type="ECO:0000313" key="6">
    <source>
        <dbReference type="EMBL" id="EFW29835.1"/>
    </source>
</evidence>
<dbReference type="Proteomes" id="UP000004633">
    <property type="component" value="Unassembled WGS sequence"/>
</dbReference>
<keyword evidence="1" id="KW-0813">Transport</keyword>
<name>E7N253_9FIRM</name>
<dbReference type="InterPro" id="IPR003439">
    <property type="entry name" value="ABC_transporter-like_ATP-bd"/>
</dbReference>
<evidence type="ECO:0000256" key="1">
    <source>
        <dbReference type="ARBA" id="ARBA00022448"/>
    </source>
</evidence>
<evidence type="ECO:0000256" key="2">
    <source>
        <dbReference type="ARBA" id="ARBA00022741"/>
    </source>
</evidence>
<dbReference type="GO" id="GO:0016887">
    <property type="term" value="F:ATP hydrolysis activity"/>
    <property type="evidence" value="ECO:0007669"/>
    <property type="project" value="InterPro"/>
</dbReference>
<proteinExistence type="predicted"/>
<dbReference type="SUPFAM" id="SSF52540">
    <property type="entry name" value="P-loop containing nucleoside triphosphate hydrolases"/>
    <property type="match status" value="1"/>
</dbReference>
<dbReference type="PROSITE" id="PS00211">
    <property type="entry name" value="ABC_TRANSPORTER_1"/>
    <property type="match status" value="1"/>
</dbReference>
<evidence type="ECO:0000259" key="5">
    <source>
        <dbReference type="PROSITE" id="PS50893"/>
    </source>
</evidence>
<sequence length="303" mass="33378">MLFSQGRCLTAINIEYIIVLERRSFMNAVLEARDLSVGYARHHTILHHMNFTVGRGELVGIIGSNGAGKSTLLKTMRGLLAPHAGEALLYGRPVDRCGEKDCARLVSYLQQQVAISFGYTAHDIVMAGRYPYLKFYEQEGPEDEEIVRAAMEYTGVWDIRDKAVQEVSGGQRQRVLLAKILAQQAPLLLLDEPATGLDFIYQEEIFRLCSELCAAGRTAMLVVHELSLAARFCSRLLLIGADGIVADGAPEAVMREETLSLAYGTPVRVAENARTGHIEVFTESERRTLSPLLAVPDEKGAKA</sequence>
<evidence type="ECO:0000313" key="7">
    <source>
        <dbReference type="Proteomes" id="UP000004633"/>
    </source>
</evidence>
<feature type="domain" description="ABC transporter" evidence="5">
    <location>
        <begin position="30"/>
        <end position="266"/>
    </location>
</feature>
<organism evidence="6 7">
    <name type="scientific">Selenomonas artemidis F0399</name>
    <dbReference type="NCBI Taxonomy" id="749551"/>
    <lineage>
        <taxon>Bacteria</taxon>
        <taxon>Bacillati</taxon>
        <taxon>Bacillota</taxon>
        <taxon>Negativicutes</taxon>
        <taxon>Selenomonadales</taxon>
        <taxon>Selenomonadaceae</taxon>
        <taxon>Selenomonas</taxon>
    </lineage>
</organism>
<dbReference type="Pfam" id="PF00005">
    <property type="entry name" value="ABC_tran"/>
    <property type="match status" value="1"/>
</dbReference>
<keyword evidence="4" id="KW-1278">Translocase</keyword>
<keyword evidence="3 6" id="KW-0067">ATP-binding</keyword>
<dbReference type="InterPro" id="IPR027417">
    <property type="entry name" value="P-loop_NTPase"/>
</dbReference>
<reference evidence="6 7" key="1">
    <citation type="submission" date="2010-08" db="EMBL/GenBank/DDBJ databases">
        <authorList>
            <person name="Weinstock G."/>
            <person name="Sodergren E."/>
            <person name="Clifton S."/>
            <person name="Fulton L."/>
            <person name="Fulton B."/>
            <person name="Courtney L."/>
            <person name="Fronick C."/>
            <person name="Harrison M."/>
            <person name="Strong C."/>
            <person name="Farmer C."/>
            <person name="Delahaunty K."/>
            <person name="Markovic C."/>
            <person name="Hall O."/>
            <person name="Minx P."/>
            <person name="Tomlinson C."/>
            <person name="Mitreva M."/>
            <person name="Hou S."/>
            <person name="Chen J."/>
            <person name="Wollam A."/>
            <person name="Pepin K.H."/>
            <person name="Johnson M."/>
            <person name="Bhonagiri V."/>
            <person name="Zhang X."/>
            <person name="Suruliraj S."/>
            <person name="Warren W."/>
            <person name="Chinwalla A."/>
            <person name="Mardis E.R."/>
            <person name="Wilson R.K."/>
        </authorList>
    </citation>
    <scope>NUCLEOTIDE SEQUENCE [LARGE SCALE GENOMIC DNA]</scope>
    <source>
        <strain evidence="6 7">F0399</strain>
    </source>
</reference>
<dbReference type="HOGENOM" id="CLU_000604_1_11_9"/>
<dbReference type="InterPro" id="IPR003593">
    <property type="entry name" value="AAA+_ATPase"/>
</dbReference>
<dbReference type="Gene3D" id="3.40.50.300">
    <property type="entry name" value="P-loop containing nucleotide triphosphate hydrolases"/>
    <property type="match status" value="1"/>
</dbReference>
<evidence type="ECO:0000256" key="4">
    <source>
        <dbReference type="ARBA" id="ARBA00022967"/>
    </source>
</evidence>
<accession>E7N253</accession>
<comment type="caution">
    <text evidence="6">The sequence shown here is derived from an EMBL/GenBank/DDBJ whole genome shotgun (WGS) entry which is preliminary data.</text>
</comment>